<comment type="caution">
    <text evidence="1">The sequence shown here is derived from an EMBL/GenBank/DDBJ whole genome shotgun (WGS) entry which is preliminary data.</text>
</comment>
<dbReference type="AlphaFoldDB" id="A0A9P9BP84"/>
<sequence length="80" mass="8603">MHVLAEMHVIAAVVAVVAVQATVAVVLNVACVVFRHLIGLVLLDKCSIDDFHCQSMENLDCCDGMKGLSCQKAPRAPRDI</sequence>
<keyword evidence="2" id="KW-1185">Reference proteome</keyword>
<protein>
    <submittedName>
        <fullName evidence="1">Uncharacterized protein</fullName>
    </submittedName>
</protein>
<evidence type="ECO:0000313" key="2">
    <source>
        <dbReference type="Proteomes" id="UP000756346"/>
    </source>
</evidence>
<dbReference type="RefSeq" id="XP_046011083.1">
    <property type="nucleotide sequence ID" value="XM_046154125.1"/>
</dbReference>
<dbReference type="Proteomes" id="UP000756346">
    <property type="component" value="Unassembled WGS sequence"/>
</dbReference>
<name>A0A9P9BP84_9PEZI</name>
<dbReference type="EMBL" id="JAGTJQ010000006">
    <property type="protein sequence ID" value="KAH7028795.1"/>
    <property type="molecule type" value="Genomic_DNA"/>
</dbReference>
<reference evidence="1" key="1">
    <citation type="journal article" date="2021" name="Nat. Commun.">
        <title>Genetic determinants of endophytism in the Arabidopsis root mycobiome.</title>
        <authorList>
            <person name="Mesny F."/>
            <person name="Miyauchi S."/>
            <person name="Thiergart T."/>
            <person name="Pickel B."/>
            <person name="Atanasova L."/>
            <person name="Karlsson M."/>
            <person name="Huettel B."/>
            <person name="Barry K.W."/>
            <person name="Haridas S."/>
            <person name="Chen C."/>
            <person name="Bauer D."/>
            <person name="Andreopoulos W."/>
            <person name="Pangilinan J."/>
            <person name="LaButti K."/>
            <person name="Riley R."/>
            <person name="Lipzen A."/>
            <person name="Clum A."/>
            <person name="Drula E."/>
            <person name="Henrissat B."/>
            <person name="Kohler A."/>
            <person name="Grigoriev I.V."/>
            <person name="Martin F.M."/>
            <person name="Hacquard S."/>
        </authorList>
    </citation>
    <scope>NUCLEOTIDE SEQUENCE</scope>
    <source>
        <strain evidence="1">MPI-CAGE-CH-0230</strain>
    </source>
</reference>
<proteinExistence type="predicted"/>
<accession>A0A9P9BP84</accession>
<evidence type="ECO:0000313" key="1">
    <source>
        <dbReference type="EMBL" id="KAH7028795.1"/>
    </source>
</evidence>
<gene>
    <name evidence="1" type="ORF">B0I36DRAFT_324584</name>
</gene>
<organism evidence="1 2">
    <name type="scientific">Microdochium trichocladiopsis</name>
    <dbReference type="NCBI Taxonomy" id="1682393"/>
    <lineage>
        <taxon>Eukaryota</taxon>
        <taxon>Fungi</taxon>
        <taxon>Dikarya</taxon>
        <taxon>Ascomycota</taxon>
        <taxon>Pezizomycotina</taxon>
        <taxon>Sordariomycetes</taxon>
        <taxon>Xylariomycetidae</taxon>
        <taxon>Xylariales</taxon>
        <taxon>Microdochiaceae</taxon>
        <taxon>Microdochium</taxon>
    </lineage>
</organism>
<dbReference type="GeneID" id="70183671"/>